<reference evidence="3 4" key="1">
    <citation type="submission" date="2020-08" db="EMBL/GenBank/DDBJ databases">
        <title>Genomic Encyclopedia of Type Strains, Phase IV (KMG-IV): sequencing the most valuable type-strain genomes for metagenomic binning, comparative biology and taxonomic classification.</title>
        <authorList>
            <person name="Goeker M."/>
        </authorList>
    </citation>
    <scope>NUCLEOTIDE SEQUENCE [LARGE SCALE GENOMIC DNA]</scope>
    <source>
        <strain evidence="3 4">DSM 10633</strain>
    </source>
</reference>
<dbReference type="InterPro" id="IPR039076">
    <property type="entry name" value="DivIC"/>
</dbReference>
<dbReference type="PANTHER" id="PTHR40027">
    <property type="entry name" value="CELL DIVISION PROTEIN DIVIC"/>
    <property type="match status" value="1"/>
</dbReference>
<dbReference type="InterPro" id="IPR007060">
    <property type="entry name" value="FtsL/DivIC"/>
</dbReference>
<dbReference type="EMBL" id="JACHGZ010000022">
    <property type="protein sequence ID" value="MBB5149516.1"/>
    <property type="molecule type" value="Genomic_DNA"/>
</dbReference>
<feature type="coiled-coil region" evidence="1">
    <location>
        <begin position="22"/>
        <end position="102"/>
    </location>
</feature>
<evidence type="ECO:0000313" key="3">
    <source>
        <dbReference type="EMBL" id="MBB5149516.1"/>
    </source>
</evidence>
<keyword evidence="3" id="KW-0132">Cell division</keyword>
<keyword evidence="2" id="KW-0472">Membrane</keyword>
<keyword evidence="1" id="KW-0175">Coiled coil</keyword>
<accession>A0A840Q3C6</accession>
<dbReference type="PANTHER" id="PTHR40027:SF1">
    <property type="entry name" value="CELL DIVISION PROTEIN DIVIC"/>
    <property type="match status" value="1"/>
</dbReference>
<evidence type="ECO:0000313" key="4">
    <source>
        <dbReference type="Proteomes" id="UP000557217"/>
    </source>
</evidence>
<keyword evidence="2" id="KW-1133">Transmembrane helix</keyword>
<sequence length="140" mass="16840">MAKHYNNRHGNMNIRKIDNDYVRSANRQMEKLTKQKIRLRRRLSLFFVIASVVIISLISMIFNQNERLAQKEAEKEKVLSELQEIKKEQELLQLQIKKLEDDEYIAKLARKEYFLSEEGEIIFTIPKEEKENEEDKKNKK</sequence>
<comment type="caution">
    <text evidence="3">The sequence shown here is derived from an EMBL/GenBank/DDBJ whole genome shotgun (WGS) entry which is preliminary data.</text>
</comment>
<organism evidence="3 4">
    <name type="scientific">Ureibacillus thermosphaericus</name>
    <dbReference type="NCBI Taxonomy" id="51173"/>
    <lineage>
        <taxon>Bacteria</taxon>
        <taxon>Bacillati</taxon>
        <taxon>Bacillota</taxon>
        <taxon>Bacilli</taxon>
        <taxon>Bacillales</taxon>
        <taxon>Caryophanaceae</taxon>
        <taxon>Ureibacillus</taxon>
    </lineage>
</organism>
<name>A0A840Q3C6_URETH</name>
<gene>
    <name evidence="3" type="ORF">HNR36_001907</name>
</gene>
<dbReference type="AlphaFoldDB" id="A0A840Q3C6"/>
<dbReference type="Proteomes" id="UP000557217">
    <property type="component" value="Unassembled WGS sequence"/>
</dbReference>
<keyword evidence="4" id="KW-1185">Reference proteome</keyword>
<evidence type="ECO:0000256" key="2">
    <source>
        <dbReference type="SAM" id="Phobius"/>
    </source>
</evidence>
<dbReference type="GO" id="GO:0051301">
    <property type="term" value="P:cell division"/>
    <property type="evidence" value="ECO:0007669"/>
    <property type="project" value="UniProtKB-KW"/>
</dbReference>
<keyword evidence="2" id="KW-0812">Transmembrane</keyword>
<dbReference type="Pfam" id="PF04977">
    <property type="entry name" value="DivIC"/>
    <property type="match status" value="1"/>
</dbReference>
<feature type="transmembrane region" description="Helical" evidence="2">
    <location>
        <begin position="43"/>
        <end position="62"/>
    </location>
</feature>
<protein>
    <submittedName>
        <fullName evidence="3">Cell division protein DivIC</fullName>
    </submittedName>
</protein>
<keyword evidence="3" id="KW-0131">Cell cycle</keyword>
<proteinExistence type="predicted"/>
<evidence type="ECO:0000256" key="1">
    <source>
        <dbReference type="SAM" id="Coils"/>
    </source>
</evidence>
<dbReference type="RefSeq" id="WP_016838837.1">
    <property type="nucleotide sequence ID" value="NZ_JAAXPW010000025.1"/>
</dbReference>